<keyword evidence="9" id="KW-1185">Reference proteome</keyword>
<evidence type="ECO:0000256" key="6">
    <source>
        <dbReference type="SAM" id="MobiDB-lite"/>
    </source>
</evidence>
<dbReference type="SUPFAM" id="SSF51905">
    <property type="entry name" value="FAD/NAD(P)-binding domain"/>
    <property type="match status" value="1"/>
</dbReference>
<protein>
    <recommendedName>
        <fullName evidence="7">Glucose-methanol-choline oxidoreductase C-terminal domain-containing protein</fullName>
    </recommendedName>
</protein>
<evidence type="ECO:0000313" key="9">
    <source>
        <dbReference type="Proteomes" id="UP000714275"/>
    </source>
</evidence>
<name>A0A9P6ZKB6_9AGAM</name>
<reference evidence="8" key="1">
    <citation type="journal article" date="2020" name="New Phytol.">
        <title>Comparative genomics reveals dynamic genome evolution in host specialist ectomycorrhizal fungi.</title>
        <authorList>
            <person name="Lofgren L.A."/>
            <person name="Nguyen N.H."/>
            <person name="Vilgalys R."/>
            <person name="Ruytinx J."/>
            <person name="Liao H.L."/>
            <person name="Branco S."/>
            <person name="Kuo A."/>
            <person name="LaButti K."/>
            <person name="Lipzen A."/>
            <person name="Andreopoulos W."/>
            <person name="Pangilinan J."/>
            <person name="Riley R."/>
            <person name="Hundley H."/>
            <person name="Na H."/>
            <person name="Barry K."/>
            <person name="Grigoriev I.V."/>
            <person name="Stajich J.E."/>
            <person name="Kennedy P.G."/>
        </authorList>
    </citation>
    <scope>NUCLEOTIDE SEQUENCE</scope>
    <source>
        <strain evidence="8">DOB743</strain>
    </source>
</reference>
<dbReference type="EMBL" id="JABBWD010000077">
    <property type="protein sequence ID" value="KAG1768775.1"/>
    <property type="molecule type" value="Genomic_DNA"/>
</dbReference>
<keyword evidence="4" id="KW-0274">FAD</keyword>
<comment type="similarity">
    <text evidence="2">Belongs to the GMC oxidoreductase family.</text>
</comment>
<evidence type="ECO:0000313" key="8">
    <source>
        <dbReference type="EMBL" id="KAG1768775.1"/>
    </source>
</evidence>
<dbReference type="InterPro" id="IPR036188">
    <property type="entry name" value="FAD/NAD-bd_sf"/>
</dbReference>
<sequence length="662" mass="73383">MFSTTIPIHCLPRNNPAPPTRGNHYSQRERPLSFQPRFQEVNTHPFNNYGFPEPGIQSPSARQVVAKDFLISDETWEDLRTGVPDLDFVVIGSGLTALAFIEQTLKRDPRKKILCLERGDFWLPDHFQNLPLPFKYTLGGPSETFPFTLSKQTFESDIKFVHGSCPFFGGRSTFWSAWSPSPTAMLMRNWPNSLVATTQNPRFFKLASKLLRVTKATDIGPPYGKLQCQIDQRLQPAVAAGKILSAQEVYPAPMAVASIAKTTTIHFTKFSTPGPLLSLYKEQQSHVQAGTGAPLLFATETTVQYLGVDVGFPSVPSISDEESVKFLRTSRGDLPIANSTKVILCAGAFPNATLLLNSFRDNKFIAGSAGKTVTGHFLTHVVARVKRSAFCDLNQESIEIGAEYLAGQHPTSHLQYHVQITAVASPDPKQDAEDAARFCPDFAGTASQEQLHGSEDYVVFVCATLGELSENNSNSFFRLSNQPLSGDPTSNCDLQVMLDEKDYELWDQMDEATVEAIRAMAGIEKHGIEWWHQPKPWDKPGAWKREIPGKETIRMEGIVHEASVLPLGDGDECCVDRNYRVKGVSNVYVTGGAIFPTSGSWNPTLTMCGFAQDLARKLTARKPAGKPYRKKVIEQHQFSIDHPQSQFVHDREGLASDSDEDD</sequence>
<evidence type="ECO:0000259" key="7">
    <source>
        <dbReference type="Pfam" id="PF05199"/>
    </source>
</evidence>
<evidence type="ECO:0000256" key="2">
    <source>
        <dbReference type="ARBA" id="ARBA00010790"/>
    </source>
</evidence>
<organism evidence="8 9">
    <name type="scientific">Suillus placidus</name>
    <dbReference type="NCBI Taxonomy" id="48579"/>
    <lineage>
        <taxon>Eukaryota</taxon>
        <taxon>Fungi</taxon>
        <taxon>Dikarya</taxon>
        <taxon>Basidiomycota</taxon>
        <taxon>Agaricomycotina</taxon>
        <taxon>Agaricomycetes</taxon>
        <taxon>Agaricomycetidae</taxon>
        <taxon>Boletales</taxon>
        <taxon>Suillineae</taxon>
        <taxon>Suillaceae</taxon>
        <taxon>Suillus</taxon>
    </lineage>
</organism>
<comment type="cofactor">
    <cofactor evidence="1">
        <name>FAD</name>
        <dbReference type="ChEBI" id="CHEBI:57692"/>
    </cofactor>
</comment>
<dbReference type="InterPro" id="IPR007867">
    <property type="entry name" value="GMC_OxRtase_C"/>
</dbReference>
<dbReference type="Gene3D" id="3.50.50.60">
    <property type="entry name" value="FAD/NAD(P)-binding domain"/>
    <property type="match status" value="2"/>
</dbReference>
<feature type="region of interest" description="Disordered" evidence="6">
    <location>
        <begin position="1"/>
        <end position="27"/>
    </location>
</feature>
<dbReference type="PANTHER" id="PTHR42784:SF1">
    <property type="entry name" value="PYRANOSE 2-OXIDASE"/>
    <property type="match status" value="1"/>
</dbReference>
<dbReference type="InterPro" id="IPR051473">
    <property type="entry name" value="P2Ox-like"/>
</dbReference>
<feature type="region of interest" description="Disordered" evidence="6">
    <location>
        <begin position="639"/>
        <end position="662"/>
    </location>
</feature>
<keyword evidence="5" id="KW-0560">Oxidoreductase</keyword>
<dbReference type="Proteomes" id="UP000714275">
    <property type="component" value="Unassembled WGS sequence"/>
</dbReference>
<accession>A0A9P6ZKB6</accession>
<evidence type="ECO:0000256" key="5">
    <source>
        <dbReference type="ARBA" id="ARBA00023002"/>
    </source>
</evidence>
<dbReference type="PANTHER" id="PTHR42784">
    <property type="entry name" value="PYRANOSE 2-OXIDASE"/>
    <property type="match status" value="1"/>
</dbReference>
<gene>
    <name evidence="8" type="ORF">EV702DRAFT_716216</name>
</gene>
<dbReference type="AlphaFoldDB" id="A0A9P6ZKB6"/>
<proteinExistence type="inferred from homology"/>
<dbReference type="GO" id="GO:0016614">
    <property type="term" value="F:oxidoreductase activity, acting on CH-OH group of donors"/>
    <property type="evidence" value="ECO:0007669"/>
    <property type="project" value="InterPro"/>
</dbReference>
<comment type="caution">
    <text evidence="8">The sequence shown here is derived from an EMBL/GenBank/DDBJ whole genome shotgun (WGS) entry which is preliminary data.</text>
</comment>
<evidence type="ECO:0000256" key="3">
    <source>
        <dbReference type="ARBA" id="ARBA00022630"/>
    </source>
</evidence>
<keyword evidence="3" id="KW-0285">Flavoprotein</keyword>
<dbReference type="Pfam" id="PF05199">
    <property type="entry name" value="GMC_oxred_C"/>
    <property type="match status" value="1"/>
</dbReference>
<dbReference type="OrthoDB" id="167809at2759"/>
<feature type="domain" description="Glucose-methanol-choline oxidoreductase C-terminal" evidence="7">
    <location>
        <begin position="486"/>
        <end position="611"/>
    </location>
</feature>
<evidence type="ECO:0000256" key="4">
    <source>
        <dbReference type="ARBA" id="ARBA00022827"/>
    </source>
</evidence>
<evidence type="ECO:0000256" key="1">
    <source>
        <dbReference type="ARBA" id="ARBA00001974"/>
    </source>
</evidence>